<accession>A0A2K1JL32</accession>
<dbReference type="SUPFAM" id="SSF53613">
    <property type="entry name" value="Ribokinase-like"/>
    <property type="match status" value="1"/>
</dbReference>
<evidence type="ECO:0000256" key="1">
    <source>
        <dbReference type="ARBA" id="ARBA00010688"/>
    </source>
</evidence>
<evidence type="ECO:0000313" key="7">
    <source>
        <dbReference type="EnsemblPlants" id="Pp3c13_6840V3.1"/>
    </source>
</evidence>
<dbReference type="Gramene" id="Pp3c13_6840V3.2">
    <property type="protein sequence ID" value="Pp3c13_6840V3.2"/>
    <property type="gene ID" value="Pp3c13_6840"/>
</dbReference>
<dbReference type="PaxDb" id="3218-PP1S182_1V6.1"/>
<dbReference type="CDD" id="cd01167">
    <property type="entry name" value="bac_FRK"/>
    <property type="match status" value="1"/>
</dbReference>
<evidence type="ECO:0000256" key="2">
    <source>
        <dbReference type="ARBA" id="ARBA00022679"/>
    </source>
</evidence>
<evidence type="ECO:0000259" key="5">
    <source>
        <dbReference type="Pfam" id="PF00294"/>
    </source>
</evidence>
<organism evidence="6">
    <name type="scientific">Physcomitrium patens</name>
    <name type="common">Spreading-leaved earth moss</name>
    <name type="synonym">Physcomitrella patens</name>
    <dbReference type="NCBI Taxonomy" id="3218"/>
    <lineage>
        <taxon>Eukaryota</taxon>
        <taxon>Viridiplantae</taxon>
        <taxon>Streptophyta</taxon>
        <taxon>Embryophyta</taxon>
        <taxon>Bryophyta</taxon>
        <taxon>Bryophytina</taxon>
        <taxon>Bryopsida</taxon>
        <taxon>Funariidae</taxon>
        <taxon>Funariales</taxon>
        <taxon>Funariaceae</taxon>
        <taxon>Physcomitrium</taxon>
    </lineage>
</organism>
<dbReference type="GO" id="GO:0042644">
    <property type="term" value="C:chloroplast nucleoid"/>
    <property type="evidence" value="ECO:0000318"/>
    <property type="project" value="GO_Central"/>
</dbReference>
<dbReference type="GO" id="GO:0009658">
    <property type="term" value="P:chloroplast organization"/>
    <property type="evidence" value="ECO:0000318"/>
    <property type="project" value="GO_Central"/>
</dbReference>
<dbReference type="RefSeq" id="XP_024392720.1">
    <property type="nucleotide sequence ID" value="XM_024536952.2"/>
</dbReference>
<feature type="domain" description="Carbohydrate kinase PfkB" evidence="5">
    <location>
        <begin position="179"/>
        <end position="501"/>
    </location>
</feature>
<evidence type="ECO:0000313" key="6">
    <source>
        <dbReference type="EMBL" id="PNR42231.1"/>
    </source>
</evidence>
<keyword evidence="3" id="KW-0418">Kinase</keyword>
<dbReference type="GO" id="GO:0016301">
    <property type="term" value="F:kinase activity"/>
    <property type="evidence" value="ECO:0007669"/>
    <property type="project" value="UniProtKB-KW"/>
</dbReference>
<dbReference type="Proteomes" id="UP000006727">
    <property type="component" value="Chromosome 13"/>
</dbReference>
<dbReference type="EnsemblPlants" id="Pp3c13_6840V3.1">
    <property type="protein sequence ID" value="Pp3c13_6840V3.1"/>
    <property type="gene ID" value="Pp3c13_6840"/>
</dbReference>
<proteinExistence type="inferred from homology"/>
<dbReference type="PANTHER" id="PTHR43085">
    <property type="entry name" value="HEXOKINASE FAMILY MEMBER"/>
    <property type="match status" value="1"/>
</dbReference>
<dbReference type="Gramene" id="Pp3c13_6840V3.1">
    <property type="protein sequence ID" value="Pp3c13_6840V3.1"/>
    <property type="gene ID" value="Pp3c13_6840"/>
</dbReference>
<evidence type="ECO:0000256" key="3">
    <source>
        <dbReference type="ARBA" id="ARBA00022777"/>
    </source>
</evidence>
<dbReference type="Gene3D" id="3.40.1190.20">
    <property type="match status" value="1"/>
</dbReference>
<gene>
    <name evidence="7" type="primary">LOC112290564</name>
    <name evidence="6" type="ORF">PHYPA_017060</name>
</gene>
<dbReference type="EMBL" id="ABEU02000013">
    <property type="protein sequence ID" value="PNR42231.1"/>
    <property type="molecule type" value="Genomic_DNA"/>
</dbReference>
<keyword evidence="8" id="KW-1185">Reference proteome</keyword>
<dbReference type="GeneID" id="112290564"/>
<evidence type="ECO:0000256" key="4">
    <source>
        <dbReference type="SAM" id="MobiDB-lite"/>
    </source>
</evidence>
<sequence length="525" mass="58446">MEPGRSLAMSFESAVAQPMLWRSSGSSVGLLVRSKGVRSGLRAKVQGAAVLPTRPGIGSRVFLSERALSIGSRIAAAAFDDDTVVDLATEGEATAPPKKLRGKVASKRASIQTRKRSKAGGNVDEEQYSSDEEEKEEQFDWPPLVCCFGEAHKEFIPTVRYHERNYELYDEDVYSSWKGLQWSPPEFVRAPGTSPSNLAVALARLNARVAFVGKVGNDVHGQEMLLTLNENGVQTRGVKVVDHFGTAVSFMRLSCGNGAGVQLKCETPNVESTLTFEEVNLDILKEARMFQFTSISLMQQPISSTLMTSIDTAREGGAEIFFDVNLPLPYWKDRETTWSTIQNAWKKSTIVEVTKQELEFLLGEALYEKKRARKSVYFSKSVDEMKQLTGREEYHYEPEELSHLWHKDMKILFVTDGTWRIHYYTPLFHGSIHGTEDVLLTPFTCDRTGSGDAIVAAIIRKLTTQPQLLEGNLDEDKLQKALRFAVCAGIISQWTKGAIDGFPSESAAQNLTEQVYPPSMVLNKI</sequence>
<dbReference type="InterPro" id="IPR029056">
    <property type="entry name" value="Ribokinase-like"/>
</dbReference>
<protein>
    <recommendedName>
        <fullName evidence="5">Carbohydrate kinase PfkB domain-containing protein</fullName>
    </recommendedName>
</protein>
<feature type="compositionally biased region" description="Acidic residues" evidence="4">
    <location>
        <begin position="123"/>
        <end position="136"/>
    </location>
</feature>
<dbReference type="InterPro" id="IPR050306">
    <property type="entry name" value="PfkB_Carbo_kinase"/>
</dbReference>
<dbReference type="InterPro" id="IPR011611">
    <property type="entry name" value="PfkB_dom"/>
</dbReference>
<feature type="region of interest" description="Disordered" evidence="4">
    <location>
        <begin position="96"/>
        <end position="136"/>
    </location>
</feature>
<reference evidence="6 8" key="1">
    <citation type="journal article" date="2008" name="Science">
        <title>The Physcomitrella genome reveals evolutionary insights into the conquest of land by plants.</title>
        <authorList>
            <person name="Rensing S."/>
            <person name="Lang D."/>
            <person name="Zimmer A."/>
            <person name="Terry A."/>
            <person name="Salamov A."/>
            <person name="Shapiro H."/>
            <person name="Nishiyama T."/>
            <person name="Perroud P.-F."/>
            <person name="Lindquist E."/>
            <person name="Kamisugi Y."/>
            <person name="Tanahashi T."/>
            <person name="Sakakibara K."/>
            <person name="Fujita T."/>
            <person name="Oishi K."/>
            <person name="Shin-I T."/>
            <person name="Kuroki Y."/>
            <person name="Toyoda A."/>
            <person name="Suzuki Y."/>
            <person name="Hashimoto A."/>
            <person name="Yamaguchi K."/>
            <person name="Sugano A."/>
            <person name="Kohara Y."/>
            <person name="Fujiyama A."/>
            <person name="Anterola A."/>
            <person name="Aoki S."/>
            <person name="Ashton N."/>
            <person name="Barbazuk W.B."/>
            <person name="Barker E."/>
            <person name="Bennetzen J."/>
            <person name="Bezanilla M."/>
            <person name="Blankenship R."/>
            <person name="Cho S.H."/>
            <person name="Dutcher S."/>
            <person name="Estelle M."/>
            <person name="Fawcett J.A."/>
            <person name="Gundlach H."/>
            <person name="Hanada K."/>
            <person name="Heyl A."/>
            <person name="Hicks K.A."/>
            <person name="Hugh J."/>
            <person name="Lohr M."/>
            <person name="Mayer K."/>
            <person name="Melkozernov A."/>
            <person name="Murata T."/>
            <person name="Nelson D."/>
            <person name="Pils B."/>
            <person name="Prigge M."/>
            <person name="Reiss B."/>
            <person name="Renner T."/>
            <person name="Rombauts S."/>
            <person name="Rushton P."/>
            <person name="Sanderfoot A."/>
            <person name="Schween G."/>
            <person name="Shiu S.-H."/>
            <person name="Stueber K."/>
            <person name="Theodoulou F.L."/>
            <person name="Tu H."/>
            <person name="Van de Peer Y."/>
            <person name="Verrier P.J."/>
            <person name="Waters E."/>
            <person name="Wood A."/>
            <person name="Yang L."/>
            <person name="Cove D."/>
            <person name="Cuming A."/>
            <person name="Hasebe M."/>
            <person name="Lucas S."/>
            <person name="Mishler D.B."/>
            <person name="Reski R."/>
            <person name="Grigoriev I."/>
            <person name="Quatrano R.S."/>
            <person name="Boore J.L."/>
        </authorList>
    </citation>
    <scope>NUCLEOTIDE SEQUENCE [LARGE SCALE GENOMIC DNA]</scope>
    <source>
        <strain evidence="7 8">cv. Gransden 2004</strain>
    </source>
</reference>
<dbReference type="GO" id="GO:0042793">
    <property type="term" value="P:plastid transcription"/>
    <property type="evidence" value="ECO:0000318"/>
    <property type="project" value="GO_Central"/>
</dbReference>
<name>A0A2K1JL32_PHYPA</name>
<dbReference type="OrthoDB" id="415590at2759"/>
<comment type="similarity">
    <text evidence="1">Belongs to the carbohydrate kinase PfkB family.</text>
</comment>
<dbReference type="Pfam" id="PF00294">
    <property type="entry name" value="PfkB"/>
    <property type="match status" value="1"/>
</dbReference>
<dbReference type="STRING" id="3218.A0A2K1JL32"/>
<keyword evidence="2" id="KW-0808">Transferase</keyword>
<dbReference type="AlphaFoldDB" id="A0A2K1JL32"/>
<reference evidence="7" key="3">
    <citation type="submission" date="2020-12" db="UniProtKB">
        <authorList>
            <consortium name="EnsemblPlants"/>
        </authorList>
    </citation>
    <scope>IDENTIFICATION</scope>
</reference>
<dbReference type="OMA" id="LRIHYYS"/>
<dbReference type="PANTHER" id="PTHR43085:SF10">
    <property type="entry name" value="FRUCTOKINASE-LIKE 1, CHLOROPLASTIC"/>
    <property type="match status" value="1"/>
</dbReference>
<reference evidence="6 8" key="2">
    <citation type="journal article" date="2018" name="Plant J.">
        <title>The Physcomitrella patens chromosome-scale assembly reveals moss genome structure and evolution.</title>
        <authorList>
            <person name="Lang D."/>
            <person name="Ullrich K.K."/>
            <person name="Murat F."/>
            <person name="Fuchs J."/>
            <person name="Jenkins J."/>
            <person name="Haas F.B."/>
            <person name="Piednoel M."/>
            <person name="Gundlach H."/>
            <person name="Van Bel M."/>
            <person name="Meyberg R."/>
            <person name="Vives C."/>
            <person name="Morata J."/>
            <person name="Symeonidi A."/>
            <person name="Hiss M."/>
            <person name="Muchero W."/>
            <person name="Kamisugi Y."/>
            <person name="Saleh O."/>
            <person name="Blanc G."/>
            <person name="Decker E.L."/>
            <person name="van Gessel N."/>
            <person name="Grimwood J."/>
            <person name="Hayes R.D."/>
            <person name="Graham S.W."/>
            <person name="Gunter L.E."/>
            <person name="McDaniel S.F."/>
            <person name="Hoernstein S.N.W."/>
            <person name="Larsson A."/>
            <person name="Li F.W."/>
            <person name="Perroud P.F."/>
            <person name="Phillips J."/>
            <person name="Ranjan P."/>
            <person name="Rokshar D.S."/>
            <person name="Rothfels C.J."/>
            <person name="Schneider L."/>
            <person name="Shu S."/>
            <person name="Stevenson D.W."/>
            <person name="Thummler F."/>
            <person name="Tillich M."/>
            <person name="Villarreal Aguilar J.C."/>
            <person name="Widiez T."/>
            <person name="Wong G.K."/>
            <person name="Wymore A."/>
            <person name="Zhang Y."/>
            <person name="Zimmer A.D."/>
            <person name="Quatrano R.S."/>
            <person name="Mayer K.F.X."/>
            <person name="Goodstein D."/>
            <person name="Casacuberta J.M."/>
            <person name="Vandepoele K."/>
            <person name="Reski R."/>
            <person name="Cuming A.C."/>
            <person name="Tuskan G.A."/>
            <person name="Maumus F."/>
            <person name="Salse J."/>
            <person name="Schmutz J."/>
            <person name="Rensing S.A."/>
        </authorList>
    </citation>
    <scope>NUCLEOTIDE SEQUENCE [LARGE SCALE GENOMIC DNA]</scope>
    <source>
        <strain evidence="7 8">cv. Gransden 2004</strain>
    </source>
</reference>
<evidence type="ECO:0000313" key="8">
    <source>
        <dbReference type="Proteomes" id="UP000006727"/>
    </source>
</evidence>
<dbReference type="EnsemblPlants" id="Pp3c13_6840V3.2">
    <property type="protein sequence ID" value="Pp3c13_6840V3.2"/>
    <property type="gene ID" value="Pp3c13_6840"/>
</dbReference>